<evidence type="ECO:0000313" key="2">
    <source>
        <dbReference type="EMBL" id="KJH41998.1"/>
    </source>
</evidence>
<feature type="region of interest" description="Disordered" evidence="1">
    <location>
        <begin position="62"/>
        <end position="94"/>
    </location>
</feature>
<reference evidence="3" key="2">
    <citation type="journal article" date="2016" name="Sci. Rep.">
        <title>Dictyocaulus viviparus genome, variome and transcriptome elucidate lungworm biology and support future intervention.</title>
        <authorList>
            <person name="McNulty S.N."/>
            <person name="Strube C."/>
            <person name="Rosa B.A."/>
            <person name="Martin J.C."/>
            <person name="Tyagi R."/>
            <person name="Choi Y.J."/>
            <person name="Wang Q."/>
            <person name="Hallsworth Pepin K."/>
            <person name="Zhang X."/>
            <person name="Ozersky P."/>
            <person name="Wilson R.K."/>
            <person name="Sternberg P.W."/>
            <person name="Gasser R.B."/>
            <person name="Mitreva M."/>
        </authorList>
    </citation>
    <scope>NUCLEOTIDE SEQUENCE [LARGE SCALE GENOMIC DNA]</scope>
    <source>
        <strain evidence="3">HannoverDv2000</strain>
    </source>
</reference>
<keyword evidence="3" id="KW-1185">Reference proteome</keyword>
<dbReference type="Proteomes" id="UP000053766">
    <property type="component" value="Unassembled WGS sequence"/>
</dbReference>
<dbReference type="AlphaFoldDB" id="A0A0D8XBN6"/>
<gene>
    <name evidence="2" type="ORF">DICVIV_12028</name>
</gene>
<feature type="region of interest" description="Disordered" evidence="1">
    <location>
        <begin position="1"/>
        <end position="29"/>
    </location>
</feature>
<dbReference type="EMBL" id="KN716726">
    <property type="protein sequence ID" value="KJH41998.1"/>
    <property type="molecule type" value="Genomic_DNA"/>
</dbReference>
<accession>A0A0D8XBN6</accession>
<feature type="compositionally biased region" description="Polar residues" evidence="1">
    <location>
        <begin position="62"/>
        <end position="82"/>
    </location>
</feature>
<name>A0A0D8XBN6_DICVI</name>
<sequence length="94" mass="9876">MSSKRGPEQASDGRSASVPTFTNGTNTYNVPVVIEPSSSISNVAQKSEVCYYASTPIRKLTSLSESSNAISDPEGDTSNSAGTPCRLTRTPGFK</sequence>
<reference evidence="2 3" key="1">
    <citation type="submission" date="2013-11" db="EMBL/GenBank/DDBJ databases">
        <title>Draft genome of the bovine lungworm Dictyocaulus viviparus.</title>
        <authorList>
            <person name="Mitreva M."/>
        </authorList>
    </citation>
    <scope>NUCLEOTIDE SEQUENCE [LARGE SCALE GENOMIC DNA]</scope>
    <source>
        <strain evidence="2 3">HannoverDv2000</strain>
    </source>
</reference>
<evidence type="ECO:0000313" key="3">
    <source>
        <dbReference type="Proteomes" id="UP000053766"/>
    </source>
</evidence>
<organism evidence="2 3">
    <name type="scientific">Dictyocaulus viviparus</name>
    <name type="common">Bovine lungworm</name>
    <dbReference type="NCBI Taxonomy" id="29172"/>
    <lineage>
        <taxon>Eukaryota</taxon>
        <taxon>Metazoa</taxon>
        <taxon>Ecdysozoa</taxon>
        <taxon>Nematoda</taxon>
        <taxon>Chromadorea</taxon>
        <taxon>Rhabditida</taxon>
        <taxon>Rhabditina</taxon>
        <taxon>Rhabditomorpha</taxon>
        <taxon>Strongyloidea</taxon>
        <taxon>Metastrongylidae</taxon>
        <taxon>Dictyocaulus</taxon>
    </lineage>
</organism>
<feature type="compositionally biased region" description="Polar residues" evidence="1">
    <location>
        <begin position="12"/>
        <end position="28"/>
    </location>
</feature>
<proteinExistence type="predicted"/>
<evidence type="ECO:0000256" key="1">
    <source>
        <dbReference type="SAM" id="MobiDB-lite"/>
    </source>
</evidence>
<protein>
    <submittedName>
        <fullName evidence="2">Uncharacterized protein</fullName>
    </submittedName>
</protein>